<dbReference type="Pfam" id="PF01565">
    <property type="entry name" value="FAD_binding_4"/>
    <property type="match status" value="1"/>
</dbReference>
<dbReference type="EMBL" id="QZEI01000034">
    <property type="protein sequence ID" value="RLV59451.1"/>
    <property type="molecule type" value="Genomic_DNA"/>
</dbReference>
<evidence type="ECO:0000256" key="18">
    <source>
        <dbReference type="ARBA" id="ARBA00031026"/>
    </source>
</evidence>
<dbReference type="Gene3D" id="3.30.43.10">
    <property type="entry name" value="Uridine Diphospho-n-acetylenolpyruvylglucosamine Reductase, domain 2"/>
    <property type="match status" value="1"/>
</dbReference>
<reference evidence="22 23" key="1">
    <citation type="submission" date="2018-09" db="EMBL/GenBank/DDBJ databases">
        <title>Phylogeny of the Shewanellaceae, and recommendation for two new genera, Pseudoshewanella and Parashewanella.</title>
        <authorList>
            <person name="Wang G."/>
        </authorList>
    </citation>
    <scope>NUCLEOTIDE SEQUENCE [LARGE SCALE GENOMIC DNA]</scope>
    <source>
        <strain evidence="22 23">C51</strain>
    </source>
</reference>
<dbReference type="RefSeq" id="WP_121839281.1">
    <property type="nucleotide sequence ID" value="NZ_ML014783.1"/>
</dbReference>
<name>A0A3L8PVT6_9GAMM</name>
<evidence type="ECO:0000259" key="21">
    <source>
        <dbReference type="PROSITE" id="PS51387"/>
    </source>
</evidence>
<comment type="subcellular location">
    <subcellularLocation>
        <location evidence="3 20">Cytoplasm</location>
    </subcellularLocation>
</comment>
<comment type="similarity">
    <text evidence="5 20">Belongs to the MurB family.</text>
</comment>
<comment type="caution">
    <text evidence="22">The sequence shown here is derived from an EMBL/GenBank/DDBJ whole genome shotgun (WGS) entry which is preliminary data.</text>
</comment>
<evidence type="ECO:0000256" key="3">
    <source>
        <dbReference type="ARBA" id="ARBA00004496"/>
    </source>
</evidence>
<comment type="cofactor">
    <cofactor evidence="1 20">
        <name>FAD</name>
        <dbReference type="ChEBI" id="CHEBI:57692"/>
    </cofactor>
</comment>
<sequence length="341" mass="37993">MTSSQISLLPYNTLGLNQSCTELLTITSEAELKKQLTKLSTKPSPWFVLGGGSNLVLCEDFNGVVLKMELKGIVHTEDDRFHYLSIAAGEDWHQLVEYCLEHEIDGLENLALIPGTVGAAPIQNIGAYGVEFCELCDWVEFMDATTQLVTRLTAEECQFGYRDSIFKQELKGKVVITQVGFKLSKNWQPVLNYGPLQQLEHNTVTSRDIFDLVCQVRQQKLPDPKMLGNVGSFFKNPIVSVERFQSLHASFPDIAAYPHNDDMKLAAGWLIDKAGLKGYQLGQAAVHNNQALVLVNYGQAKGEDIITLARYIIEQIKQIFGVELEPEPRLIGQHGEITING</sequence>
<evidence type="ECO:0000256" key="12">
    <source>
        <dbReference type="ARBA" id="ARBA00022857"/>
    </source>
</evidence>
<dbReference type="AlphaFoldDB" id="A0A3L8PVT6"/>
<gene>
    <name evidence="20" type="primary">murB</name>
    <name evidence="22" type="ORF">D5018_12190</name>
</gene>
<keyword evidence="8 20" id="KW-0963">Cytoplasm</keyword>
<evidence type="ECO:0000256" key="2">
    <source>
        <dbReference type="ARBA" id="ARBA00003921"/>
    </source>
</evidence>
<evidence type="ECO:0000256" key="9">
    <source>
        <dbReference type="ARBA" id="ARBA00022618"/>
    </source>
</evidence>
<feature type="active site" evidence="20">
    <location>
        <position position="162"/>
    </location>
</feature>
<dbReference type="PANTHER" id="PTHR21071">
    <property type="entry name" value="UDP-N-ACETYLENOLPYRUVOYLGLUCOSAMINE REDUCTASE"/>
    <property type="match status" value="1"/>
</dbReference>
<dbReference type="GO" id="GO:0008762">
    <property type="term" value="F:UDP-N-acetylmuramate dehydrogenase activity"/>
    <property type="evidence" value="ECO:0007669"/>
    <property type="project" value="UniProtKB-UniRule"/>
</dbReference>
<comment type="pathway">
    <text evidence="4 20">Cell wall biogenesis; peptidoglycan biosynthesis.</text>
</comment>
<dbReference type="GO" id="GO:0005829">
    <property type="term" value="C:cytosol"/>
    <property type="evidence" value="ECO:0007669"/>
    <property type="project" value="TreeGrafter"/>
</dbReference>
<keyword evidence="17 20" id="KW-0961">Cell wall biogenesis/degradation</keyword>
<keyword evidence="9 20" id="KW-0132">Cell division</keyword>
<dbReference type="GO" id="GO:0008360">
    <property type="term" value="P:regulation of cell shape"/>
    <property type="evidence" value="ECO:0007669"/>
    <property type="project" value="UniProtKB-KW"/>
</dbReference>
<dbReference type="EC" id="1.3.1.98" evidence="6 20"/>
<dbReference type="GO" id="GO:0071555">
    <property type="term" value="P:cell wall organization"/>
    <property type="evidence" value="ECO:0007669"/>
    <property type="project" value="UniProtKB-KW"/>
</dbReference>
<evidence type="ECO:0000256" key="8">
    <source>
        <dbReference type="ARBA" id="ARBA00022490"/>
    </source>
</evidence>
<feature type="domain" description="FAD-binding PCMH-type" evidence="21">
    <location>
        <begin position="16"/>
        <end position="186"/>
    </location>
</feature>
<evidence type="ECO:0000256" key="17">
    <source>
        <dbReference type="ARBA" id="ARBA00023316"/>
    </source>
</evidence>
<evidence type="ECO:0000256" key="13">
    <source>
        <dbReference type="ARBA" id="ARBA00022960"/>
    </source>
</evidence>
<dbReference type="NCBIfam" id="NF000755">
    <property type="entry name" value="PRK00046.1"/>
    <property type="match status" value="1"/>
</dbReference>
<evidence type="ECO:0000256" key="10">
    <source>
        <dbReference type="ARBA" id="ARBA00022630"/>
    </source>
</evidence>
<proteinExistence type="inferred from homology"/>
<keyword evidence="16 20" id="KW-0131">Cell cycle</keyword>
<dbReference type="NCBIfam" id="TIGR00179">
    <property type="entry name" value="murB"/>
    <property type="match status" value="1"/>
</dbReference>
<dbReference type="SUPFAM" id="SSF56194">
    <property type="entry name" value="Uridine diphospho-N-Acetylenolpyruvylglucosamine reductase, MurB, C-terminal domain"/>
    <property type="match status" value="1"/>
</dbReference>
<keyword evidence="14 20" id="KW-0573">Peptidoglycan synthesis</keyword>
<dbReference type="NCBIfam" id="NF010478">
    <property type="entry name" value="PRK13903.1"/>
    <property type="match status" value="1"/>
</dbReference>
<evidence type="ECO:0000256" key="15">
    <source>
        <dbReference type="ARBA" id="ARBA00023002"/>
    </source>
</evidence>
<keyword evidence="13 20" id="KW-0133">Cell shape</keyword>
<evidence type="ECO:0000256" key="5">
    <source>
        <dbReference type="ARBA" id="ARBA00010485"/>
    </source>
</evidence>
<keyword evidence="15 20" id="KW-0560">Oxidoreductase</keyword>
<keyword evidence="12 20" id="KW-0521">NADP</keyword>
<feature type="active site" evidence="20">
    <location>
        <position position="327"/>
    </location>
</feature>
<accession>A0A3L8PVT6</accession>
<comment type="function">
    <text evidence="2 20">Cell wall formation.</text>
</comment>
<evidence type="ECO:0000256" key="4">
    <source>
        <dbReference type="ARBA" id="ARBA00004752"/>
    </source>
</evidence>
<dbReference type="InterPro" id="IPR006094">
    <property type="entry name" value="Oxid_FAD_bind_N"/>
</dbReference>
<evidence type="ECO:0000256" key="20">
    <source>
        <dbReference type="HAMAP-Rule" id="MF_00037"/>
    </source>
</evidence>
<dbReference type="GO" id="GO:0071949">
    <property type="term" value="F:FAD binding"/>
    <property type="evidence" value="ECO:0007669"/>
    <property type="project" value="InterPro"/>
</dbReference>
<dbReference type="Gene3D" id="3.30.465.10">
    <property type="match status" value="1"/>
</dbReference>
<evidence type="ECO:0000256" key="14">
    <source>
        <dbReference type="ARBA" id="ARBA00022984"/>
    </source>
</evidence>
<protein>
    <recommendedName>
        <fullName evidence="7 20">UDP-N-acetylenolpyruvoylglucosamine reductase</fullName>
        <ecNumber evidence="6 20">1.3.1.98</ecNumber>
    </recommendedName>
    <alternativeName>
        <fullName evidence="18 20">UDP-N-acetylmuramate dehydrogenase</fullName>
    </alternativeName>
</protein>
<dbReference type="Gene3D" id="3.90.78.10">
    <property type="entry name" value="UDP-N-acetylenolpyruvoylglucosamine reductase, C-terminal domain"/>
    <property type="match status" value="1"/>
</dbReference>
<evidence type="ECO:0000313" key="22">
    <source>
        <dbReference type="EMBL" id="RLV59451.1"/>
    </source>
</evidence>
<dbReference type="OrthoDB" id="9804753at2"/>
<evidence type="ECO:0000256" key="7">
    <source>
        <dbReference type="ARBA" id="ARBA00015188"/>
    </source>
</evidence>
<dbReference type="HAMAP" id="MF_00037">
    <property type="entry name" value="MurB"/>
    <property type="match status" value="1"/>
</dbReference>
<keyword evidence="10 20" id="KW-0285">Flavoprotein</keyword>
<evidence type="ECO:0000256" key="1">
    <source>
        <dbReference type="ARBA" id="ARBA00001974"/>
    </source>
</evidence>
<dbReference type="InterPro" id="IPR011601">
    <property type="entry name" value="MurB_C"/>
</dbReference>
<keyword evidence="11 20" id="KW-0274">FAD</keyword>
<evidence type="ECO:0000256" key="6">
    <source>
        <dbReference type="ARBA" id="ARBA00012518"/>
    </source>
</evidence>
<keyword evidence="23" id="KW-1185">Reference proteome</keyword>
<dbReference type="UniPathway" id="UPA00219"/>
<dbReference type="InterPro" id="IPR036635">
    <property type="entry name" value="MurB_C_sf"/>
</dbReference>
<feature type="active site" description="Proton donor" evidence="20">
    <location>
        <position position="232"/>
    </location>
</feature>
<evidence type="ECO:0000256" key="19">
    <source>
        <dbReference type="ARBA" id="ARBA00048914"/>
    </source>
</evidence>
<dbReference type="InterPro" id="IPR016167">
    <property type="entry name" value="FAD-bd_PCMH_sub1"/>
</dbReference>
<dbReference type="InterPro" id="IPR003170">
    <property type="entry name" value="MurB"/>
</dbReference>
<dbReference type="PANTHER" id="PTHR21071:SF4">
    <property type="entry name" value="UDP-N-ACETYLENOLPYRUVOYLGLUCOSAMINE REDUCTASE"/>
    <property type="match status" value="1"/>
</dbReference>
<dbReference type="InterPro" id="IPR016166">
    <property type="entry name" value="FAD-bd_PCMH"/>
</dbReference>
<organism evidence="22 23">
    <name type="scientific">Parashewanella curva</name>
    <dbReference type="NCBI Taxonomy" id="2338552"/>
    <lineage>
        <taxon>Bacteria</taxon>
        <taxon>Pseudomonadati</taxon>
        <taxon>Pseudomonadota</taxon>
        <taxon>Gammaproteobacteria</taxon>
        <taxon>Alteromonadales</taxon>
        <taxon>Shewanellaceae</taxon>
        <taxon>Parashewanella</taxon>
    </lineage>
</organism>
<dbReference type="Proteomes" id="UP000281474">
    <property type="component" value="Unassembled WGS sequence"/>
</dbReference>
<dbReference type="GO" id="GO:0009252">
    <property type="term" value="P:peptidoglycan biosynthetic process"/>
    <property type="evidence" value="ECO:0007669"/>
    <property type="project" value="UniProtKB-UniRule"/>
</dbReference>
<dbReference type="Pfam" id="PF02873">
    <property type="entry name" value="MurB_C"/>
    <property type="match status" value="1"/>
</dbReference>
<dbReference type="PROSITE" id="PS51387">
    <property type="entry name" value="FAD_PCMH"/>
    <property type="match status" value="1"/>
</dbReference>
<dbReference type="InterPro" id="IPR036318">
    <property type="entry name" value="FAD-bd_PCMH-like_sf"/>
</dbReference>
<evidence type="ECO:0000256" key="11">
    <source>
        <dbReference type="ARBA" id="ARBA00022827"/>
    </source>
</evidence>
<dbReference type="GO" id="GO:0051301">
    <property type="term" value="P:cell division"/>
    <property type="evidence" value="ECO:0007669"/>
    <property type="project" value="UniProtKB-KW"/>
</dbReference>
<comment type="catalytic activity">
    <reaction evidence="19 20">
        <text>UDP-N-acetyl-alpha-D-muramate + NADP(+) = UDP-N-acetyl-3-O-(1-carboxyvinyl)-alpha-D-glucosamine + NADPH + H(+)</text>
        <dbReference type="Rhea" id="RHEA:12248"/>
        <dbReference type="ChEBI" id="CHEBI:15378"/>
        <dbReference type="ChEBI" id="CHEBI:57783"/>
        <dbReference type="ChEBI" id="CHEBI:58349"/>
        <dbReference type="ChEBI" id="CHEBI:68483"/>
        <dbReference type="ChEBI" id="CHEBI:70757"/>
        <dbReference type="EC" id="1.3.1.98"/>
    </reaction>
</comment>
<dbReference type="InterPro" id="IPR016169">
    <property type="entry name" value="FAD-bd_PCMH_sub2"/>
</dbReference>
<dbReference type="SUPFAM" id="SSF56176">
    <property type="entry name" value="FAD-binding/transporter-associated domain-like"/>
    <property type="match status" value="1"/>
</dbReference>
<evidence type="ECO:0000256" key="16">
    <source>
        <dbReference type="ARBA" id="ARBA00023306"/>
    </source>
</evidence>
<evidence type="ECO:0000313" key="23">
    <source>
        <dbReference type="Proteomes" id="UP000281474"/>
    </source>
</evidence>